<evidence type="ECO:0000256" key="11">
    <source>
        <dbReference type="SAM" id="Phobius"/>
    </source>
</evidence>
<dbReference type="InterPro" id="IPR050428">
    <property type="entry name" value="TCS_sensor_his_kinase"/>
</dbReference>
<comment type="caution">
    <text evidence="13">The sequence shown here is derived from an EMBL/GenBank/DDBJ whole genome shotgun (WGS) entry which is preliminary data.</text>
</comment>
<reference evidence="13 14" key="1">
    <citation type="submission" date="2021-01" db="EMBL/GenBank/DDBJ databases">
        <title>Actinoplanes sp. nov. LDG1-06 isolated from lichen.</title>
        <authorList>
            <person name="Saeng-In P."/>
            <person name="Phongsopitanun W."/>
            <person name="Kanchanasin P."/>
            <person name="Yuki M."/>
            <person name="Kudo T."/>
            <person name="Ohkuma M."/>
            <person name="Tanasupawat S."/>
        </authorList>
    </citation>
    <scope>NUCLEOTIDE SEQUENCE [LARGE SCALE GENOMIC DNA]</scope>
    <source>
        <strain evidence="13 14">LDG1-06</strain>
    </source>
</reference>
<comment type="subcellular location">
    <subcellularLocation>
        <location evidence="2">Membrane</location>
    </subcellularLocation>
</comment>
<proteinExistence type="predicted"/>
<keyword evidence="5" id="KW-0808">Transferase</keyword>
<dbReference type="Gene3D" id="6.10.340.10">
    <property type="match status" value="1"/>
</dbReference>
<protein>
    <recommendedName>
        <fullName evidence="3">histidine kinase</fullName>
        <ecNumber evidence="3">2.7.13.3</ecNumber>
    </recommendedName>
</protein>
<evidence type="ECO:0000256" key="5">
    <source>
        <dbReference type="ARBA" id="ARBA00022679"/>
    </source>
</evidence>
<dbReference type="Pfam" id="PF00672">
    <property type="entry name" value="HAMP"/>
    <property type="match status" value="1"/>
</dbReference>
<keyword evidence="9" id="KW-0902">Two-component regulatory system</keyword>
<evidence type="ECO:0000256" key="10">
    <source>
        <dbReference type="SAM" id="MobiDB-lite"/>
    </source>
</evidence>
<dbReference type="InterPro" id="IPR036890">
    <property type="entry name" value="HATPase_C_sf"/>
</dbReference>
<comment type="catalytic activity">
    <reaction evidence="1">
        <text>ATP + protein L-histidine = ADP + protein N-phospho-L-histidine.</text>
        <dbReference type="EC" id="2.7.13.3"/>
    </reaction>
</comment>
<dbReference type="SUPFAM" id="SSF55874">
    <property type="entry name" value="ATPase domain of HSP90 chaperone/DNA topoisomerase II/histidine kinase"/>
    <property type="match status" value="1"/>
</dbReference>
<dbReference type="InterPro" id="IPR013587">
    <property type="entry name" value="Nitrate/nitrite_sensing"/>
</dbReference>
<dbReference type="PANTHER" id="PTHR45436:SF5">
    <property type="entry name" value="SENSOR HISTIDINE KINASE TRCS"/>
    <property type="match status" value="1"/>
</dbReference>
<feature type="compositionally biased region" description="Pro residues" evidence="10">
    <location>
        <begin position="596"/>
        <end position="617"/>
    </location>
</feature>
<organism evidence="13 14">
    <name type="scientific">Paractinoplanes ovalisporus</name>
    <dbReference type="NCBI Taxonomy" id="2810368"/>
    <lineage>
        <taxon>Bacteria</taxon>
        <taxon>Bacillati</taxon>
        <taxon>Actinomycetota</taxon>
        <taxon>Actinomycetes</taxon>
        <taxon>Micromonosporales</taxon>
        <taxon>Micromonosporaceae</taxon>
        <taxon>Paractinoplanes</taxon>
    </lineage>
</organism>
<accession>A0ABS2A9R7</accession>
<keyword evidence="8 11" id="KW-1133">Transmembrane helix</keyword>
<name>A0ABS2A9R7_9ACTN</name>
<dbReference type="Pfam" id="PF08376">
    <property type="entry name" value="NIT"/>
    <property type="match status" value="1"/>
</dbReference>
<evidence type="ECO:0000256" key="7">
    <source>
        <dbReference type="ARBA" id="ARBA00022777"/>
    </source>
</evidence>
<dbReference type="Proteomes" id="UP000632138">
    <property type="component" value="Unassembled WGS sequence"/>
</dbReference>
<evidence type="ECO:0000256" key="9">
    <source>
        <dbReference type="ARBA" id="ARBA00023012"/>
    </source>
</evidence>
<dbReference type="SMART" id="SM00304">
    <property type="entry name" value="HAMP"/>
    <property type="match status" value="1"/>
</dbReference>
<evidence type="ECO:0000259" key="12">
    <source>
        <dbReference type="SMART" id="SM00304"/>
    </source>
</evidence>
<keyword evidence="4" id="KW-0597">Phosphoprotein</keyword>
<feature type="region of interest" description="Disordered" evidence="10">
    <location>
        <begin position="596"/>
        <end position="700"/>
    </location>
</feature>
<keyword evidence="7 13" id="KW-0418">Kinase</keyword>
<evidence type="ECO:0000256" key="6">
    <source>
        <dbReference type="ARBA" id="ARBA00022692"/>
    </source>
</evidence>
<dbReference type="PANTHER" id="PTHR45436">
    <property type="entry name" value="SENSOR HISTIDINE KINASE YKOH"/>
    <property type="match status" value="1"/>
</dbReference>
<dbReference type="EC" id="2.7.13.3" evidence="3"/>
<dbReference type="Gene3D" id="3.30.565.10">
    <property type="entry name" value="Histidine kinase-like ATPase, C-terminal domain"/>
    <property type="match status" value="1"/>
</dbReference>
<evidence type="ECO:0000256" key="4">
    <source>
        <dbReference type="ARBA" id="ARBA00022553"/>
    </source>
</evidence>
<evidence type="ECO:0000313" key="14">
    <source>
        <dbReference type="Proteomes" id="UP000632138"/>
    </source>
</evidence>
<dbReference type="InterPro" id="IPR003660">
    <property type="entry name" value="HAMP_dom"/>
</dbReference>
<keyword evidence="6 11" id="KW-0812">Transmembrane</keyword>
<keyword evidence="14" id="KW-1185">Reference proteome</keyword>
<feature type="domain" description="HAMP" evidence="12">
    <location>
        <begin position="298"/>
        <end position="367"/>
    </location>
</feature>
<evidence type="ECO:0000256" key="2">
    <source>
        <dbReference type="ARBA" id="ARBA00004370"/>
    </source>
</evidence>
<evidence type="ECO:0000256" key="1">
    <source>
        <dbReference type="ARBA" id="ARBA00000085"/>
    </source>
</evidence>
<sequence>MARTLALPVVVALLLLAAVVAIEERGYRRAADSADAVTRALAAQDLVQELQNERGLAAGLLGGNDGFRAELGPARQRVDQRRGRADTPALGALGGVRTAIDNSTITRSDAFTFYTGRIAELNRLDTGLDGATDGELRRGVSTLRALSDAKEAVAQERAFLNGVFSAGGFRSGEFLQFVTMRSAKDTALATFTRYATSGQRASADYVFGTGAGRVAAYFEGVALASGDGRELQVNPQSWWSALTTVLDDLLRLEQHVGSVIQARARLLRDQAARRMGGLGAIVLLFLAGAIWLAVAASRSIARPLRRLAEQADRLAAQDLPDAVRRVAAGDEDVESPSVRPPPDATAEVQSVAGALDRVQATAYALAAEQAQLRRGTTASLADLGRRHQNLLRRQLGLITRLEREETDPGGLADLFELDHLATRMRRNAESLLVLVGATGPRPWSEPVPVEDVIRAAVSEVEEYRRVSLRRVDECRLTGGAATSVAHLLAELIENGLAFSAPECDLEIQGRRVGPQYLIAVVDQGIGMTDADLAEANRRLRGEADFLIAPARYLGHYVVGRIARDLGAEVVLTPSPVTGVTARVALPGVLIAAEPELPPPPPLTPPPLSPSPLTPPPLVTVEYLPAPGPALPHQRAASPDETNSGRTANGLPRRPPRAPRVARLHPVPSPSPSSETLQSAPGDVRSRLDAFRGGVARGAEQ</sequence>
<feature type="compositionally biased region" description="Basic residues" evidence="10">
    <location>
        <begin position="653"/>
        <end position="662"/>
    </location>
</feature>
<feature type="transmembrane region" description="Helical" evidence="11">
    <location>
        <begin position="275"/>
        <end position="296"/>
    </location>
</feature>
<evidence type="ECO:0000256" key="8">
    <source>
        <dbReference type="ARBA" id="ARBA00022989"/>
    </source>
</evidence>
<gene>
    <name evidence="13" type="ORF">JIG36_13155</name>
</gene>
<dbReference type="EMBL" id="JAENHP010000003">
    <property type="protein sequence ID" value="MBM2616505.1"/>
    <property type="molecule type" value="Genomic_DNA"/>
</dbReference>
<evidence type="ECO:0000313" key="13">
    <source>
        <dbReference type="EMBL" id="MBM2616505.1"/>
    </source>
</evidence>
<evidence type="ECO:0000256" key="3">
    <source>
        <dbReference type="ARBA" id="ARBA00012438"/>
    </source>
</evidence>
<dbReference type="GO" id="GO:0016301">
    <property type="term" value="F:kinase activity"/>
    <property type="evidence" value="ECO:0007669"/>
    <property type="project" value="UniProtKB-KW"/>
</dbReference>
<keyword evidence="11" id="KW-0472">Membrane</keyword>